<dbReference type="RefSeq" id="WP_022968232.1">
    <property type="nucleotide sequence ID" value="NZ_ATVD01000001.1"/>
</dbReference>
<dbReference type="AlphaFoldDB" id="A0A091BG74"/>
<protein>
    <submittedName>
        <fullName evidence="1">Uncharacterized protein</fullName>
    </submittedName>
</protein>
<dbReference type="Proteomes" id="UP000029385">
    <property type="component" value="Unassembled WGS sequence"/>
</dbReference>
<organism evidence="1 2">
    <name type="scientific">Arenimonas oryziterrae DSM 21050 = YC6267</name>
    <dbReference type="NCBI Taxonomy" id="1121015"/>
    <lineage>
        <taxon>Bacteria</taxon>
        <taxon>Pseudomonadati</taxon>
        <taxon>Pseudomonadota</taxon>
        <taxon>Gammaproteobacteria</taxon>
        <taxon>Lysobacterales</taxon>
        <taxon>Lysobacteraceae</taxon>
        <taxon>Arenimonas</taxon>
    </lineage>
</organism>
<evidence type="ECO:0000313" key="1">
    <source>
        <dbReference type="EMBL" id="KFN43365.1"/>
    </source>
</evidence>
<dbReference type="EMBL" id="AVCI01000005">
    <property type="protein sequence ID" value="KFN43365.1"/>
    <property type="molecule type" value="Genomic_DNA"/>
</dbReference>
<dbReference type="STRING" id="1121015.GCA_000420545_00577"/>
<proteinExistence type="predicted"/>
<dbReference type="PATRIC" id="fig|1121015.4.peg.1253"/>
<comment type="caution">
    <text evidence="1">The sequence shown here is derived from an EMBL/GenBank/DDBJ whole genome shotgun (WGS) entry which is preliminary data.</text>
</comment>
<evidence type="ECO:0000313" key="2">
    <source>
        <dbReference type="Proteomes" id="UP000029385"/>
    </source>
</evidence>
<sequence>MAMSWFDAREAEAFGVTLAKFFSDRVPPDATDDSKKSSARHQQAVQGMLQLRDHFKTHHKLNIYKKAKLANAFKWTLREAGYDDALIDRLTMDVTVQL</sequence>
<accession>A0A091BG74</accession>
<name>A0A091BG74_9GAMM</name>
<reference evidence="1 2" key="1">
    <citation type="submission" date="2013-09" db="EMBL/GenBank/DDBJ databases">
        <title>Genome sequencing of Arenimonas oryziterrae.</title>
        <authorList>
            <person name="Chen F."/>
            <person name="Wang G."/>
        </authorList>
    </citation>
    <scope>NUCLEOTIDE SEQUENCE [LARGE SCALE GENOMIC DNA]</scope>
    <source>
        <strain evidence="1 2">YC6267</strain>
    </source>
</reference>
<keyword evidence="2" id="KW-1185">Reference proteome</keyword>
<gene>
    <name evidence="1" type="ORF">N789_08810</name>
</gene>